<evidence type="ECO:0000313" key="2">
    <source>
        <dbReference type="Proteomes" id="UP001178888"/>
    </source>
</evidence>
<dbReference type="RefSeq" id="WP_308914066.1">
    <property type="nucleotide sequence ID" value="NZ_JAVGVR010000001.1"/>
</dbReference>
<protein>
    <submittedName>
        <fullName evidence="1">Uncharacterized protein</fullName>
    </submittedName>
</protein>
<comment type="caution">
    <text evidence="1">The sequence shown here is derived from an EMBL/GenBank/DDBJ whole genome shotgun (WGS) entry which is preliminary data.</text>
</comment>
<dbReference type="AlphaFoldDB" id="A0AA90RA65"/>
<dbReference type="EMBL" id="JAVGVR010000001">
    <property type="protein sequence ID" value="MDQ6600378.1"/>
    <property type="molecule type" value="Genomic_DNA"/>
</dbReference>
<proteinExistence type="predicted"/>
<gene>
    <name evidence="1" type="ORF">RCG21_29340</name>
</gene>
<evidence type="ECO:0000313" key="1">
    <source>
        <dbReference type="EMBL" id="MDQ6600378.1"/>
    </source>
</evidence>
<dbReference type="Proteomes" id="UP001178888">
    <property type="component" value="Unassembled WGS sequence"/>
</dbReference>
<reference evidence="1" key="1">
    <citation type="submission" date="2023-08" db="EMBL/GenBank/DDBJ databases">
        <title>Nitrogen cycling bacteria in agricultural field soils.</title>
        <authorList>
            <person name="Jang J."/>
        </authorList>
    </citation>
    <scope>NUCLEOTIDE SEQUENCE</scope>
    <source>
        <strain evidence="1">PS3-36</strain>
    </source>
</reference>
<organism evidence="1 2">
    <name type="scientific">Bacillus salipaludis</name>
    <dbReference type="NCBI Taxonomy" id="2547811"/>
    <lineage>
        <taxon>Bacteria</taxon>
        <taxon>Bacillati</taxon>
        <taxon>Bacillota</taxon>
        <taxon>Bacilli</taxon>
        <taxon>Bacillales</taxon>
        <taxon>Bacillaceae</taxon>
        <taxon>Bacillus</taxon>
    </lineage>
</organism>
<name>A0AA90RA65_9BACI</name>
<keyword evidence="2" id="KW-1185">Reference proteome</keyword>
<accession>A0AA90RA65</accession>
<sequence length="93" mass="10849">MFYLKDPLCFKESILISLEVVSENNYLPVKNFAQSIPSVVKDGRFDTPQELEECIVSCINEFKKTKTYIWLREDFKNILIDVEGQLNKKVSLN</sequence>